<evidence type="ECO:0000259" key="1">
    <source>
        <dbReference type="Pfam" id="PF12697"/>
    </source>
</evidence>
<dbReference type="PRINTS" id="PR00111">
    <property type="entry name" value="ABHYDROLASE"/>
</dbReference>
<organism evidence="2 4">
    <name type="scientific">Bradyrhizobium guangzhouense</name>
    <dbReference type="NCBI Taxonomy" id="1325095"/>
    <lineage>
        <taxon>Bacteria</taxon>
        <taxon>Pseudomonadati</taxon>
        <taxon>Pseudomonadota</taxon>
        <taxon>Alphaproteobacteria</taxon>
        <taxon>Hyphomicrobiales</taxon>
        <taxon>Nitrobacteraceae</taxon>
        <taxon>Bradyrhizobium</taxon>
    </lineage>
</organism>
<dbReference type="SUPFAM" id="SSF53474">
    <property type="entry name" value="alpha/beta-Hydrolases"/>
    <property type="match status" value="1"/>
</dbReference>
<dbReference type="GO" id="GO:0016787">
    <property type="term" value="F:hydrolase activity"/>
    <property type="evidence" value="ECO:0007669"/>
    <property type="project" value="UniProtKB-KW"/>
</dbReference>
<dbReference type="Gene3D" id="3.40.50.1820">
    <property type="entry name" value="alpha/beta hydrolase"/>
    <property type="match status" value="1"/>
</dbReference>
<dbReference type="InterPro" id="IPR050266">
    <property type="entry name" value="AB_hydrolase_sf"/>
</dbReference>
<evidence type="ECO:0000313" key="5">
    <source>
        <dbReference type="Proteomes" id="UP000290401"/>
    </source>
</evidence>
<dbReference type="Proteomes" id="UP000290401">
    <property type="component" value="Unassembled WGS sequence"/>
</dbReference>
<gene>
    <name evidence="3" type="ORF">EAS56_17825</name>
    <name evidence="2" type="ORF">XH91_07595</name>
</gene>
<dbReference type="PANTHER" id="PTHR43798:SF33">
    <property type="entry name" value="HYDROLASE, PUTATIVE (AFU_ORTHOLOGUE AFUA_2G14860)-RELATED"/>
    <property type="match status" value="1"/>
</dbReference>
<accession>A0AAE5WXY8</accession>
<dbReference type="InterPro" id="IPR029058">
    <property type="entry name" value="AB_hydrolase_fold"/>
</dbReference>
<dbReference type="PANTHER" id="PTHR43798">
    <property type="entry name" value="MONOACYLGLYCEROL LIPASE"/>
    <property type="match status" value="1"/>
</dbReference>
<keyword evidence="3" id="KW-0378">Hydrolase</keyword>
<feature type="domain" description="AB hydrolase-1" evidence="1">
    <location>
        <begin position="32"/>
        <end position="271"/>
    </location>
</feature>
<dbReference type="Pfam" id="PF12697">
    <property type="entry name" value="Abhydrolase_6"/>
    <property type="match status" value="1"/>
</dbReference>
<evidence type="ECO:0000313" key="2">
    <source>
        <dbReference type="EMBL" id="QAU45227.1"/>
    </source>
</evidence>
<dbReference type="EMBL" id="CP030053">
    <property type="protein sequence ID" value="QAU45227.1"/>
    <property type="molecule type" value="Genomic_DNA"/>
</dbReference>
<name>A0AAE5WXY8_9BRAD</name>
<dbReference type="InterPro" id="IPR000073">
    <property type="entry name" value="AB_hydrolase_1"/>
</dbReference>
<evidence type="ECO:0000313" key="3">
    <source>
        <dbReference type="EMBL" id="RXH12365.1"/>
    </source>
</evidence>
<reference evidence="2 4" key="1">
    <citation type="submission" date="2018-06" db="EMBL/GenBank/DDBJ databases">
        <title>Comparative genomics of rhizobia nodulating Arachis hypogaea in China.</title>
        <authorList>
            <person name="Li Y."/>
        </authorList>
    </citation>
    <scope>NUCLEOTIDE SEQUENCE [LARGE SCALE GENOMIC DNA]</scope>
    <source>
        <strain evidence="2 4">CCBAU 51670</strain>
    </source>
</reference>
<dbReference type="RefSeq" id="WP_128950001.1">
    <property type="nucleotide sequence ID" value="NZ_CP030053.1"/>
</dbReference>
<proteinExistence type="predicted"/>
<keyword evidence="5" id="KW-1185">Reference proteome</keyword>
<evidence type="ECO:0000313" key="4">
    <source>
        <dbReference type="Proteomes" id="UP000288972"/>
    </source>
</evidence>
<dbReference type="Proteomes" id="UP000288972">
    <property type="component" value="Chromosome"/>
</dbReference>
<dbReference type="GO" id="GO:0016020">
    <property type="term" value="C:membrane"/>
    <property type="evidence" value="ECO:0007669"/>
    <property type="project" value="TreeGrafter"/>
</dbReference>
<dbReference type="AlphaFoldDB" id="A0AAE5WXY8"/>
<sequence length="286" mass="31080">MKEPDLLHTPAPGADQFSFHIRECGGGDATCILLHGFGEGGYVWNDFAPRLPKNYRTIIIDFRGHGNSGEDPTGNYGVGSYSTDVLNLIQKYKLRNISLVGHSLGAAVALQVAAAVPHLVTDLVLVDFSLSTEPDVSENILSQFQEQCDGYSSLAEYAAWISAKRPLTHPRMLGHIVDNALRESADGRLVLRVDRRIQQIMGTGSARADDVRPILSKISCRTLLIRGRGSAVLSKKEAFDIIRLLKDGQLHEISHAGHAVMVEDPDEFADAVNQFLLGPRTSGGGL</sequence>
<dbReference type="EMBL" id="RDQZ01000013">
    <property type="protein sequence ID" value="RXH12365.1"/>
    <property type="molecule type" value="Genomic_DNA"/>
</dbReference>
<dbReference type="KEGG" id="bgz:XH91_07595"/>
<protein>
    <submittedName>
        <fullName evidence="3">Alpha/beta hydrolase</fullName>
    </submittedName>
</protein>
<reference evidence="3 5" key="2">
    <citation type="submission" date="2018-10" db="EMBL/GenBank/DDBJ databases">
        <title>Bradyrhizobium sp. nov., effective nodules isolated from peanut in China.</title>
        <authorList>
            <person name="Li Y."/>
        </authorList>
    </citation>
    <scope>NUCLEOTIDE SEQUENCE [LARGE SCALE GENOMIC DNA]</scope>
    <source>
        <strain evidence="3 5">CCBAU 53426</strain>
    </source>
</reference>